<dbReference type="CDD" id="cd03036">
    <property type="entry name" value="ArsC_like"/>
    <property type="match status" value="1"/>
</dbReference>
<dbReference type="SUPFAM" id="SSF52833">
    <property type="entry name" value="Thioredoxin-like"/>
    <property type="match status" value="1"/>
</dbReference>
<dbReference type="PANTHER" id="PTHR30041">
    <property type="entry name" value="ARSENATE REDUCTASE"/>
    <property type="match status" value="1"/>
</dbReference>
<proteinExistence type="inferred from homology"/>
<protein>
    <submittedName>
        <fullName evidence="2">Arsenate reductase family protein</fullName>
    </submittedName>
</protein>
<gene>
    <name evidence="2" type="ORF">M3I19_06180</name>
</gene>
<dbReference type="PROSITE" id="PS51353">
    <property type="entry name" value="ARSC"/>
    <property type="match status" value="1"/>
</dbReference>
<evidence type="ECO:0000313" key="3">
    <source>
        <dbReference type="Proteomes" id="UP000831562"/>
    </source>
</evidence>
<dbReference type="Proteomes" id="UP000831562">
    <property type="component" value="Chromosome"/>
</dbReference>
<evidence type="ECO:0000313" key="2">
    <source>
        <dbReference type="EMBL" id="UQF77870.1"/>
    </source>
</evidence>
<dbReference type="InterPro" id="IPR006660">
    <property type="entry name" value="Arsenate_reductase-like"/>
</dbReference>
<accession>A0A9E7ACU1</accession>
<dbReference type="EMBL" id="CP097092">
    <property type="protein sequence ID" value="UQF77870.1"/>
    <property type="molecule type" value="Genomic_DNA"/>
</dbReference>
<dbReference type="InterPro" id="IPR006504">
    <property type="entry name" value="Tscrpt_reg_Spx/MgsR"/>
</dbReference>
<dbReference type="Pfam" id="PF03960">
    <property type="entry name" value="ArsC"/>
    <property type="match status" value="1"/>
</dbReference>
<evidence type="ECO:0000256" key="1">
    <source>
        <dbReference type="PROSITE-ProRule" id="PRU01282"/>
    </source>
</evidence>
<comment type="similarity">
    <text evidence="1">Belongs to the ArsC family.</text>
</comment>
<reference evidence="2" key="1">
    <citation type="submission" date="2022-05" db="EMBL/GenBank/DDBJ databases">
        <title>Using nanopore sequencing to obtain complete genomes from saliva samples.</title>
        <authorList>
            <person name="Baker J.L."/>
        </authorList>
    </citation>
    <scope>NUCLEOTIDE SEQUENCE</scope>
    <source>
        <strain evidence="2">JCVI-JB-Lp32</strain>
    </source>
</reference>
<organism evidence="2 3">
    <name type="scientific">Lancefieldella parvula</name>
    <dbReference type="NCBI Taxonomy" id="1382"/>
    <lineage>
        <taxon>Bacteria</taxon>
        <taxon>Bacillati</taxon>
        <taxon>Actinomycetota</taxon>
        <taxon>Coriobacteriia</taxon>
        <taxon>Coriobacteriales</taxon>
        <taxon>Atopobiaceae</taxon>
        <taxon>Lancefieldella</taxon>
    </lineage>
</organism>
<dbReference type="PANTHER" id="PTHR30041:SF8">
    <property type="entry name" value="PROTEIN YFFB"/>
    <property type="match status" value="1"/>
</dbReference>
<dbReference type="AlphaFoldDB" id="A0A9E7ACU1"/>
<sequence>MADKNILVLCYSRCTTCKRALKWLDEHGVSYTLRDIKEENPTAEELAEWHKLSGLSIRKFFNTSGMVYRDNNIKEQLDAGMSDSDAYNLLATTGMLVKRPLVVAGNTILLGFKEPAWEEALL</sequence>
<dbReference type="Gene3D" id="3.40.30.10">
    <property type="entry name" value="Glutaredoxin"/>
    <property type="match status" value="1"/>
</dbReference>
<name>A0A9E7ACU1_9ACTN</name>
<dbReference type="RefSeq" id="WP_035426900.1">
    <property type="nucleotide sequence ID" value="NZ_CAUOUW010000010.1"/>
</dbReference>
<dbReference type="NCBIfam" id="TIGR01617">
    <property type="entry name" value="arsC_related"/>
    <property type="match status" value="1"/>
</dbReference>
<dbReference type="InterPro" id="IPR036249">
    <property type="entry name" value="Thioredoxin-like_sf"/>
</dbReference>